<proteinExistence type="predicted"/>
<reference evidence="1" key="1">
    <citation type="submission" date="2021-03" db="EMBL/GenBank/DDBJ databases">
        <authorList>
            <consortium name="DOE Joint Genome Institute"/>
            <person name="Ahrendt S."/>
            <person name="Looney B.P."/>
            <person name="Miyauchi S."/>
            <person name="Morin E."/>
            <person name="Drula E."/>
            <person name="Courty P.E."/>
            <person name="Chicoki N."/>
            <person name="Fauchery L."/>
            <person name="Kohler A."/>
            <person name="Kuo A."/>
            <person name="Labutti K."/>
            <person name="Pangilinan J."/>
            <person name="Lipzen A."/>
            <person name="Riley R."/>
            <person name="Andreopoulos W."/>
            <person name="He G."/>
            <person name="Johnson J."/>
            <person name="Barry K.W."/>
            <person name="Grigoriev I.V."/>
            <person name="Nagy L."/>
            <person name="Hibbett D."/>
            <person name="Henrissat B."/>
            <person name="Matheny P.B."/>
            <person name="Labbe J."/>
            <person name="Martin F."/>
        </authorList>
    </citation>
    <scope>NUCLEOTIDE SEQUENCE</scope>
    <source>
        <strain evidence="1">HHB10654</strain>
    </source>
</reference>
<reference evidence="1" key="2">
    <citation type="journal article" date="2022" name="New Phytol.">
        <title>Evolutionary transition to the ectomycorrhizal habit in the genomes of a hyperdiverse lineage of mushroom-forming fungi.</title>
        <authorList>
            <person name="Looney B."/>
            <person name="Miyauchi S."/>
            <person name="Morin E."/>
            <person name="Drula E."/>
            <person name="Courty P.E."/>
            <person name="Kohler A."/>
            <person name="Kuo A."/>
            <person name="LaButti K."/>
            <person name="Pangilinan J."/>
            <person name="Lipzen A."/>
            <person name="Riley R."/>
            <person name="Andreopoulos W."/>
            <person name="He G."/>
            <person name="Johnson J."/>
            <person name="Nolan M."/>
            <person name="Tritt A."/>
            <person name="Barry K.W."/>
            <person name="Grigoriev I.V."/>
            <person name="Nagy L.G."/>
            <person name="Hibbett D."/>
            <person name="Henrissat B."/>
            <person name="Matheny P.B."/>
            <person name="Labbe J."/>
            <person name="Martin F.M."/>
        </authorList>
    </citation>
    <scope>NUCLEOTIDE SEQUENCE</scope>
    <source>
        <strain evidence="1">HHB10654</strain>
    </source>
</reference>
<dbReference type="Proteomes" id="UP000814140">
    <property type="component" value="Unassembled WGS sequence"/>
</dbReference>
<sequence length="88" mass="9703">MSSYIQHLVEGKIDFEGQKAVEKIAHNALIAVTAISFLLGLALQSLRVTFGAYGLGVTILFLTVIPAWPIFNKHPVVWLPAQETKKDK</sequence>
<name>A0ACB8T9V0_9AGAM</name>
<dbReference type="EMBL" id="MU277196">
    <property type="protein sequence ID" value="KAI0065080.1"/>
    <property type="molecule type" value="Genomic_DNA"/>
</dbReference>
<evidence type="ECO:0000313" key="1">
    <source>
        <dbReference type="EMBL" id="KAI0065080.1"/>
    </source>
</evidence>
<accession>A0ACB8T9V0</accession>
<gene>
    <name evidence="1" type="ORF">BV25DRAFT_1989336</name>
</gene>
<protein>
    <submittedName>
        <fullName evidence="1">Microsomal signal peptidase subunit</fullName>
    </submittedName>
</protein>
<evidence type="ECO:0000313" key="2">
    <source>
        <dbReference type="Proteomes" id="UP000814140"/>
    </source>
</evidence>
<keyword evidence="2" id="KW-1185">Reference proteome</keyword>
<comment type="caution">
    <text evidence="1">The sequence shown here is derived from an EMBL/GenBank/DDBJ whole genome shotgun (WGS) entry which is preliminary data.</text>
</comment>
<organism evidence="1 2">
    <name type="scientific">Artomyces pyxidatus</name>
    <dbReference type="NCBI Taxonomy" id="48021"/>
    <lineage>
        <taxon>Eukaryota</taxon>
        <taxon>Fungi</taxon>
        <taxon>Dikarya</taxon>
        <taxon>Basidiomycota</taxon>
        <taxon>Agaricomycotina</taxon>
        <taxon>Agaricomycetes</taxon>
        <taxon>Russulales</taxon>
        <taxon>Auriscalpiaceae</taxon>
        <taxon>Artomyces</taxon>
    </lineage>
</organism>